<dbReference type="GO" id="GO:0016297">
    <property type="term" value="F:fatty acyl-[ACP] hydrolase activity"/>
    <property type="evidence" value="ECO:0007669"/>
    <property type="project" value="InterPro"/>
</dbReference>
<protein>
    <recommendedName>
        <fullName evidence="12">Acyl-ACP thioesterase</fullName>
    </recommendedName>
</protein>
<accession>A0A940DLF3</accession>
<keyword evidence="2" id="KW-0444">Lipid biosynthesis</keyword>
<evidence type="ECO:0000259" key="9">
    <source>
        <dbReference type="Pfam" id="PF20791"/>
    </source>
</evidence>
<evidence type="ECO:0000256" key="3">
    <source>
        <dbReference type="ARBA" id="ARBA00022801"/>
    </source>
</evidence>
<dbReference type="InterPro" id="IPR049427">
    <property type="entry name" value="Acyl-ACP_TE_C"/>
</dbReference>
<dbReference type="InterPro" id="IPR002864">
    <property type="entry name" value="Acyl-ACP_thioesterase_NHD"/>
</dbReference>
<feature type="domain" description="Acyl-ACP thioesterase-like C-terminal" evidence="9">
    <location>
        <begin position="160"/>
        <end position="228"/>
    </location>
</feature>
<dbReference type="CDD" id="cd00586">
    <property type="entry name" value="4HBT"/>
    <property type="match status" value="1"/>
</dbReference>
<evidence type="ECO:0000256" key="2">
    <source>
        <dbReference type="ARBA" id="ARBA00022516"/>
    </source>
</evidence>
<dbReference type="Gene3D" id="3.10.129.10">
    <property type="entry name" value="Hotdog Thioesterase"/>
    <property type="match status" value="2"/>
</dbReference>
<organism evidence="10 11">
    <name type="scientific">Candidatus Cryptobacteroides gallistercoris</name>
    <dbReference type="NCBI Taxonomy" id="2840765"/>
    <lineage>
        <taxon>Bacteria</taxon>
        <taxon>Pseudomonadati</taxon>
        <taxon>Bacteroidota</taxon>
        <taxon>Bacteroidia</taxon>
        <taxon>Bacteroidales</taxon>
        <taxon>Candidatus Cryptobacteroides</taxon>
    </lineage>
</organism>
<dbReference type="PANTHER" id="PTHR31727:SF6">
    <property type="entry name" value="OLEOYL-ACYL CARRIER PROTEIN THIOESTERASE 1, CHLOROPLASTIC"/>
    <property type="match status" value="1"/>
</dbReference>
<dbReference type="Pfam" id="PF01643">
    <property type="entry name" value="Acyl-ACP_TE"/>
    <property type="match status" value="1"/>
</dbReference>
<evidence type="ECO:0000313" key="10">
    <source>
        <dbReference type="EMBL" id="MBO8453357.1"/>
    </source>
</evidence>
<evidence type="ECO:0000256" key="4">
    <source>
        <dbReference type="ARBA" id="ARBA00022832"/>
    </source>
</evidence>
<evidence type="ECO:0000256" key="5">
    <source>
        <dbReference type="ARBA" id="ARBA00022946"/>
    </source>
</evidence>
<name>A0A940DLF3_9BACT</name>
<evidence type="ECO:0000256" key="7">
    <source>
        <dbReference type="ARBA" id="ARBA00023160"/>
    </source>
</evidence>
<evidence type="ECO:0000256" key="1">
    <source>
        <dbReference type="ARBA" id="ARBA00006500"/>
    </source>
</evidence>
<evidence type="ECO:0000313" key="11">
    <source>
        <dbReference type="Proteomes" id="UP000771749"/>
    </source>
</evidence>
<gene>
    <name evidence="10" type="ORF">IAC07_01380</name>
</gene>
<sequence length="247" mass="28175">MSNRYSQKITVPCYQTDAAMLLKPASFMDLAQEAANLHADVLGFGYDDLSRTKALWVLSRMHVRFLRHPHWREKVNFETWHKGPAMMFYLRDFRMSDQDGNDLVVATTSWLVIDIDTRRILRGLDIESDGSICLENAVETPCGKVQMPRGAEPEYAGTHVVSYSDVDLNGHANNAMYLVWAMDALGYDMTSSKPLHEFSINFNHETRPGDAVELYRLRREEGEMVRFTVEGRTGGKPAFCAELVFQK</sequence>
<dbReference type="InterPro" id="IPR045023">
    <property type="entry name" value="FATA/B"/>
</dbReference>
<dbReference type="InterPro" id="IPR029069">
    <property type="entry name" value="HotDog_dom_sf"/>
</dbReference>
<proteinExistence type="inferred from homology"/>
<dbReference type="Proteomes" id="UP000771749">
    <property type="component" value="Unassembled WGS sequence"/>
</dbReference>
<evidence type="ECO:0000256" key="6">
    <source>
        <dbReference type="ARBA" id="ARBA00023098"/>
    </source>
</evidence>
<keyword evidence="3" id="KW-0378">Hydrolase</keyword>
<keyword evidence="7" id="KW-0275">Fatty acid biosynthesis</keyword>
<comment type="similarity">
    <text evidence="1">Belongs to the acyl-ACP thioesterase family.</text>
</comment>
<dbReference type="PANTHER" id="PTHR31727">
    <property type="entry name" value="OLEOYL-ACYL CARRIER PROTEIN THIOESTERASE 1, CHLOROPLASTIC"/>
    <property type="match status" value="1"/>
</dbReference>
<keyword evidence="5" id="KW-0809">Transit peptide</keyword>
<comment type="caution">
    <text evidence="10">The sequence shown here is derived from an EMBL/GenBank/DDBJ whole genome shotgun (WGS) entry which is preliminary data.</text>
</comment>
<keyword evidence="4" id="KW-0276">Fatty acid metabolism</keyword>
<keyword evidence="6" id="KW-0443">Lipid metabolism</keyword>
<reference evidence="10" key="2">
    <citation type="journal article" date="2021" name="PeerJ">
        <title>Extensive microbial diversity within the chicken gut microbiome revealed by metagenomics and culture.</title>
        <authorList>
            <person name="Gilroy R."/>
            <person name="Ravi A."/>
            <person name="Getino M."/>
            <person name="Pursley I."/>
            <person name="Horton D.L."/>
            <person name="Alikhan N.F."/>
            <person name="Baker D."/>
            <person name="Gharbi K."/>
            <person name="Hall N."/>
            <person name="Watson M."/>
            <person name="Adriaenssens E.M."/>
            <person name="Foster-Nyarko E."/>
            <person name="Jarju S."/>
            <person name="Secka A."/>
            <person name="Antonio M."/>
            <person name="Oren A."/>
            <person name="Chaudhuri R.R."/>
            <person name="La Ragione R."/>
            <person name="Hildebrand F."/>
            <person name="Pallen M.J."/>
        </authorList>
    </citation>
    <scope>NUCLEOTIDE SEQUENCE</scope>
    <source>
        <strain evidence="10">F1-3629</strain>
    </source>
</reference>
<feature type="domain" description="Acyl-ACP thioesterase N-terminal hotdog" evidence="8">
    <location>
        <begin position="3"/>
        <end position="122"/>
    </location>
</feature>
<reference evidence="10" key="1">
    <citation type="submission" date="2020-10" db="EMBL/GenBank/DDBJ databases">
        <authorList>
            <person name="Gilroy R."/>
        </authorList>
    </citation>
    <scope>NUCLEOTIDE SEQUENCE</scope>
    <source>
        <strain evidence="10">F1-3629</strain>
    </source>
</reference>
<dbReference type="GO" id="GO:0000036">
    <property type="term" value="F:acyl carrier activity"/>
    <property type="evidence" value="ECO:0007669"/>
    <property type="project" value="TreeGrafter"/>
</dbReference>
<evidence type="ECO:0008006" key="12">
    <source>
        <dbReference type="Google" id="ProtNLM"/>
    </source>
</evidence>
<evidence type="ECO:0000259" key="8">
    <source>
        <dbReference type="Pfam" id="PF01643"/>
    </source>
</evidence>
<dbReference type="SUPFAM" id="SSF54637">
    <property type="entry name" value="Thioesterase/thiol ester dehydrase-isomerase"/>
    <property type="match status" value="2"/>
</dbReference>
<dbReference type="AlphaFoldDB" id="A0A940DLF3"/>
<dbReference type="Pfam" id="PF20791">
    <property type="entry name" value="Acyl-ACP_TE_C"/>
    <property type="match status" value="1"/>
</dbReference>
<dbReference type="EMBL" id="JADIMJ010000023">
    <property type="protein sequence ID" value="MBO8453357.1"/>
    <property type="molecule type" value="Genomic_DNA"/>
</dbReference>